<keyword evidence="2" id="KW-0175">Coiled coil</keyword>
<proteinExistence type="inferred from homology"/>
<comment type="similarity">
    <text evidence="1">Belongs to the class IV-like SAM-binding methyltransferase superfamily.</text>
</comment>
<evidence type="ECO:0000256" key="2">
    <source>
        <dbReference type="SAM" id="Coils"/>
    </source>
</evidence>
<dbReference type="Gene3D" id="3.40.1280.10">
    <property type="match status" value="1"/>
</dbReference>
<dbReference type="InterPro" id="IPR029026">
    <property type="entry name" value="tRNA_m1G_MTases_N"/>
</dbReference>
<dbReference type="SUPFAM" id="SSF75217">
    <property type="entry name" value="alpha/beta knot"/>
    <property type="match status" value="1"/>
</dbReference>
<dbReference type="CDD" id="cd18086">
    <property type="entry name" value="HsC9orf114-like"/>
    <property type="match status" value="1"/>
</dbReference>
<dbReference type="Proteomes" id="UP000735302">
    <property type="component" value="Unassembled WGS sequence"/>
</dbReference>
<dbReference type="PANTHER" id="PTHR12150">
    <property type="entry name" value="CLASS IV SAM-BINDING METHYLTRANSFERASE-RELATED"/>
    <property type="match status" value="1"/>
</dbReference>
<dbReference type="EMBL" id="BLXT01003032">
    <property type="protein sequence ID" value="GFO00147.1"/>
    <property type="molecule type" value="Genomic_DNA"/>
</dbReference>
<feature type="coiled-coil region" evidence="2">
    <location>
        <begin position="113"/>
        <end position="162"/>
    </location>
</feature>
<dbReference type="Gene3D" id="2.40.50.140">
    <property type="entry name" value="Nucleic acid-binding proteins"/>
    <property type="match status" value="1"/>
</dbReference>
<protein>
    <recommendedName>
        <fullName evidence="5">SPOUT domain containing methyltransferase 1</fullName>
    </recommendedName>
</protein>
<dbReference type="SUPFAM" id="SSF50249">
    <property type="entry name" value="Nucleic acid-binding proteins"/>
    <property type="match status" value="1"/>
</dbReference>
<organism evidence="3 4">
    <name type="scientific">Plakobranchus ocellatus</name>
    <dbReference type="NCBI Taxonomy" id="259542"/>
    <lineage>
        <taxon>Eukaryota</taxon>
        <taxon>Metazoa</taxon>
        <taxon>Spiralia</taxon>
        <taxon>Lophotrochozoa</taxon>
        <taxon>Mollusca</taxon>
        <taxon>Gastropoda</taxon>
        <taxon>Heterobranchia</taxon>
        <taxon>Euthyneura</taxon>
        <taxon>Panpulmonata</taxon>
        <taxon>Sacoglossa</taxon>
        <taxon>Placobranchoidea</taxon>
        <taxon>Plakobranchidae</taxon>
        <taxon>Plakobranchus</taxon>
    </lineage>
</organism>
<reference evidence="3 4" key="1">
    <citation type="journal article" date="2021" name="Elife">
        <title>Chloroplast acquisition without the gene transfer in kleptoplastic sea slugs, Plakobranchus ocellatus.</title>
        <authorList>
            <person name="Maeda T."/>
            <person name="Takahashi S."/>
            <person name="Yoshida T."/>
            <person name="Shimamura S."/>
            <person name="Takaki Y."/>
            <person name="Nagai Y."/>
            <person name="Toyoda A."/>
            <person name="Suzuki Y."/>
            <person name="Arimoto A."/>
            <person name="Ishii H."/>
            <person name="Satoh N."/>
            <person name="Nishiyama T."/>
            <person name="Hasebe M."/>
            <person name="Maruyama T."/>
            <person name="Minagawa J."/>
            <person name="Obokata J."/>
            <person name="Shigenobu S."/>
        </authorList>
    </citation>
    <scope>NUCLEOTIDE SEQUENCE [LARGE SCALE GENOMIC DNA]</scope>
</reference>
<name>A0AAV3ZZZ3_9GAST</name>
<dbReference type="Pfam" id="PF02598">
    <property type="entry name" value="Methyltrn_RNA_3"/>
    <property type="match status" value="1"/>
</dbReference>
<dbReference type="PANTHER" id="PTHR12150:SF13">
    <property type="entry name" value="METHYLTRANSFERASE C9ORF114-RELATED"/>
    <property type="match status" value="1"/>
</dbReference>
<dbReference type="InterPro" id="IPR003750">
    <property type="entry name" value="Put_MeTrfase-C9orf114-like"/>
</dbReference>
<evidence type="ECO:0000313" key="4">
    <source>
        <dbReference type="Proteomes" id="UP000735302"/>
    </source>
</evidence>
<evidence type="ECO:0008006" key="5">
    <source>
        <dbReference type="Google" id="ProtNLM"/>
    </source>
</evidence>
<dbReference type="InterPro" id="IPR029028">
    <property type="entry name" value="Alpha/beta_knot_MTases"/>
</dbReference>
<gene>
    <name evidence="3" type="ORF">PoB_002665200</name>
</gene>
<dbReference type="AlphaFoldDB" id="A0AAV3ZZZ3"/>
<accession>A0AAV3ZZZ3</accession>
<dbReference type="InterPro" id="IPR012340">
    <property type="entry name" value="NA-bd_OB-fold"/>
</dbReference>
<comment type="caution">
    <text evidence="3">The sequence shown here is derived from an EMBL/GenBank/DDBJ whole genome shotgun (WGS) entry which is preliminary data.</text>
</comment>
<evidence type="ECO:0000256" key="1">
    <source>
        <dbReference type="ARBA" id="ARBA00009841"/>
    </source>
</evidence>
<evidence type="ECO:0000313" key="3">
    <source>
        <dbReference type="EMBL" id="GFO00147.1"/>
    </source>
</evidence>
<keyword evidence="4" id="KW-1185">Reference proteome</keyword>
<sequence>MHDIILKPARWLSDRVNAAPALNRKWGMDGSGVKHLALEPKMISVVVQSPFIEPRPKLAKSLRPTYWYRVFVSLNLRGHNATEPPQGEQSTKPIVSNKTCSTEMDLLLLDKHLKDLVRELPSYRKAYKRKQREEKLLAEMRKQKAIRKEKEQRDKAVKEENERRERCGRPYTVAIALPGSILDNAQSLELRAYVAGQVARAAAVFNVDEIVIFDENYNAKQDVTEFSGLKRSDRGNTQLFHILQYLECPQYLRKAFFPYHKDLVHAGLLNPLDIPHHLRETDISEYREGVTLDKPVKPGKGAYANVGLKKDVILNMAIPPSQRVTVKLTDQTTEKKNLQGVAVSPNEPRESAGLYWGYTVRLASCLSQVFAASPHPGGYDLTIGTSERGQEVAEVDLPSFKHGIIVFGGLKGLEASVEADDEIKTDDPSEIFQHYLNVCPQQGSRTIRTEEALLIALSALSPKIKLANKGIGTLGQTR</sequence>